<dbReference type="STRING" id="1002526.SAMN05216578_106109"/>
<evidence type="ECO:0000313" key="6">
    <source>
        <dbReference type="EMBL" id="SFQ84360.1"/>
    </source>
</evidence>
<reference evidence="5" key="3">
    <citation type="submission" date="2024-05" db="EMBL/GenBank/DDBJ databases">
        <authorList>
            <person name="de Witt J."/>
        </authorList>
    </citation>
    <scope>NUCLEOTIDE SEQUENCE</scope>
    <source>
        <strain evidence="5">FZJ</strain>
    </source>
</reference>
<name>A0A1I6BTX6_9GAMM</name>
<dbReference type="InterPro" id="IPR003593">
    <property type="entry name" value="AAA+_ATPase"/>
</dbReference>
<evidence type="ECO:0000313" key="7">
    <source>
        <dbReference type="Proteomes" id="UP000242815"/>
    </source>
</evidence>
<protein>
    <submittedName>
        <fullName evidence="5">ABC transporter ATP-binding protein</fullName>
    </submittedName>
    <submittedName>
        <fullName evidence="6">Cu-processing system ATP-binding protein</fullName>
    </submittedName>
</protein>
<evidence type="ECO:0000256" key="1">
    <source>
        <dbReference type="ARBA" id="ARBA00022448"/>
    </source>
</evidence>
<dbReference type="InterPro" id="IPR027417">
    <property type="entry name" value="P-loop_NTPase"/>
</dbReference>
<dbReference type="SUPFAM" id="SSF52540">
    <property type="entry name" value="P-loop containing nucleoside triphosphate hydrolases"/>
    <property type="match status" value="1"/>
</dbReference>
<dbReference type="OrthoDB" id="9778547at2"/>
<dbReference type="PROSITE" id="PS00211">
    <property type="entry name" value="ABC_TRANSPORTER_1"/>
    <property type="match status" value="1"/>
</dbReference>
<dbReference type="Pfam" id="PF00005">
    <property type="entry name" value="ABC_tran"/>
    <property type="match status" value="1"/>
</dbReference>
<evidence type="ECO:0000259" key="4">
    <source>
        <dbReference type="PROSITE" id="PS50893"/>
    </source>
</evidence>
<dbReference type="SMART" id="SM00382">
    <property type="entry name" value="AAA"/>
    <property type="match status" value="1"/>
</dbReference>
<dbReference type="EMBL" id="JAVRDO010000002">
    <property type="protein sequence ID" value="MDX9686242.1"/>
    <property type="molecule type" value="Genomic_DNA"/>
</dbReference>
<dbReference type="AlphaFoldDB" id="A0A1I6BTX6"/>
<dbReference type="PANTHER" id="PTHR42939:SF1">
    <property type="entry name" value="ABC TRANSPORTER ATP-BINDING PROTEIN ALBC-RELATED"/>
    <property type="match status" value="1"/>
</dbReference>
<sequence length="308" mass="33599">MNAVDIQGVSLRYGKMTALRQLDLHLEEGEVLGLFGHNGAGKTTTMKLILGLLTPSEGQLRVLGQAPNDADVRRRMGYLQENVMFYPQLTGRETLHHFARIKGAARQQADQLLEQVGLAHAADRRVKTYSKGMRQRLGLAQALLGEPRLLLLDEPTVGLDPIATQDLYLLIDQLRQQGTSVILCSHVLPGVEAHINRAAILAGGQLEAVGTLTSLRTGAGLPSRIRATGLKQREQVLQSFSSLNGNARPLGGDGIELTGSAATKMSLLRQLLDRDQPGDIDILQPSLEDLYRFYTERASRARAAEDKA</sequence>
<keyword evidence="1" id="KW-0813">Transport</keyword>
<keyword evidence="3 6" id="KW-0067">ATP-binding</keyword>
<evidence type="ECO:0000313" key="8">
    <source>
        <dbReference type="Proteomes" id="UP001281217"/>
    </source>
</evidence>
<dbReference type="EMBL" id="FOYD01000006">
    <property type="protein sequence ID" value="SFQ84360.1"/>
    <property type="molecule type" value="Genomic_DNA"/>
</dbReference>
<dbReference type="Gene3D" id="3.40.50.300">
    <property type="entry name" value="P-loop containing nucleotide triphosphate hydrolases"/>
    <property type="match status" value="1"/>
</dbReference>
<gene>
    <name evidence="5" type="ORF">RED13_000629</name>
    <name evidence="6" type="ORF">SAMN05216578_106109</name>
</gene>
<dbReference type="PROSITE" id="PS50893">
    <property type="entry name" value="ABC_TRANSPORTER_2"/>
    <property type="match status" value="1"/>
</dbReference>
<dbReference type="Proteomes" id="UP000242815">
    <property type="component" value="Unassembled WGS sequence"/>
</dbReference>
<proteinExistence type="predicted"/>
<keyword evidence="2" id="KW-0547">Nucleotide-binding</keyword>
<keyword evidence="8" id="KW-1185">Reference proteome</keyword>
<dbReference type="GO" id="GO:0005524">
    <property type="term" value="F:ATP binding"/>
    <property type="evidence" value="ECO:0007669"/>
    <property type="project" value="UniProtKB-KW"/>
</dbReference>
<evidence type="ECO:0000313" key="5">
    <source>
        <dbReference type="EMBL" id="MDX9686242.1"/>
    </source>
</evidence>
<dbReference type="InterPro" id="IPR017871">
    <property type="entry name" value="ABC_transporter-like_CS"/>
</dbReference>
<accession>A0A1I6BTX6</accession>
<reference evidence="6 7" key="1">
    <citation type="submission" date="2016-10" db="EMBL/GenBank/DDBJ databases">
        <authorList>
            <person name="de Groot N.N."/>
        </authorList>
    </citation>
    <scope>NUCLEOTIDE SEQUENCE [LARGE SCALE GENOMIC DNA]</scope>
    <source>
        <strain evidence="6 7">JCM 18415</strain>
    </source>
</reference>
<reference evidence="8" key="2">
    <citation type="submission" date="2023-07" db="EMBL/GenBank/DDBJ databases">
        <authorList>
            <person name="de Witt J."/>
        </authorList>
    </citation>
    <scope>NUCLEOTIDE SEQUENCE [LARGE SCALE GENOMIC DNA]</scope>
    <source>
        <strain evidence="8">FZJ</strain>
    </source>
</reference>
<evidence type="ECO:0000256" key="3">
    <source>
        <dbReference type="ARBA" id="ARBA00022840"/>
    </source>
</evidence>
<dbReference type="RefSeq" id="WP_090539156.1">
    <property type="nucleotide sequence ID" value="NZ_FOYD01000006.1"/>
</dbReference>
<dbReference type="InterPro" id="IPR003439">
    <property type="entry name" value="ABC_transporter-like_ATP-bd"/>
</dbReference>
<dbReference type="PANTHER" id="PTHR42939">
    <property type="entry name" value="ABC TRANSPORTER ATP-BINDING PROTEIN ALBC-RELATED"/>
    <property type="match status" value="1"/>
</dbReference>
<feature type="domain" description="ABC transporter" evidence="4">
    <location>
        <begin position="4"/>
        <end position="228"/>
    </location>
</feature>
<dbReference type="InterPro" id="IPR051782">
    <property type="entry name" value="ABC_Transporter_VariousFunc"/>
</dbReference>
<dbReference type="GO" id="GO:0016887">
    <property type="term" value="F:ATP hydrolysis activity"/>
    <property type="evidence" value="ECO:0007669"/>
    <property type="project" value="InterPro"/>
</dbReference>
<organism evidence="6 7">
    <name type="scientific">Halopseudomonas formosensis</name>
    <dbReference type="NCBI Taxonomy" id="1002526"/>
    <lineage>
        <taxon>Bacteria</taxon>
        <taxon>Pseudomonadati</taxon>
        <taxon>Pseudomonadota</taxon>
        <taxon>Gammaproteobacteria</taxon>
        <taxon>Pseudomonadales</taxon>
        <taxon>Pseudomonadaceae</taxon>
        <taxon>Halopseudomonas</taxon>
    </lineage>
</organism>
<dbReference type="Proteomes" id="UP001281217">
    <property type="component" value="Unassembled WGS sequence"/>
</dbReference>
<evidence type="ECO:0000256" key="2">
    <source>
        <dbReference type="ARBA" id="ARBA00022741"/>
    </source>
</evidence>